<dbReference type="Proteomes" id="UP000019225">
    <property type="component" value="Chromosome"/>
</dbReference>
<keyword evidence="8" id="KW-0456">Lyase</keyword>
<dbReference type="STRING" id="1449976.KALB_7000"/>
<gene>
    <name evidence="15" type="ORF">KALB_7000</name>
</gene>
<comment type="subcellular location">
    <subcellularLocation>
        <location evidence="1">Membrane</location>
        <topology evidence="1">Multi-pass membrane protein</topology>
    </subcellularLocation>
</comment>
<dbReference type="InterPro" id="IPR001902">
    <property type="entry name" value="SLC26A/SulP_fam"/>
</dbReference>
<sequence>MTGVTCRPTRRESERSLTTKQHRGTKSHAGDHSTTGPPAASGWRGILRNDLPASFVVFLVAIPLSLGIAAASGAPLIAGLIAAVVGGVVGGALSGAPLQVSGPAAGLTVIVAGLVSQFGWAATAAISAAAGLVQLLLGLSRVGRLALSLSPAVVHGMLAGIGVVIAVGQFHVVLGGKNQGDVLDNLRELPAQIMGHNMGALLVGAVTVAVMLLWPKLPKVKVVPAPLVAVAAGTALASGLNLTLARVNLPGDILSEVVLPKLPEGPWLAVLGGVLTVALVASVESLLSAVAIDKLHDGQRANLDRELIAQGAANFVSGALGGLPVTGVIVRSSTNVAAGAKSRASAIMHGLWVLVSVLLLASVLELIPMAALAAVLVVIGIKLVSVGHMKHLWRHREHVVYAATLLGVIAFGLVEGVLLGLVVAMLRALYRLTHSTVEVSQRADGAWLVKVSGSLVFLGAGRLVRELRAIPLREQVVLELHVDFMDHGVFEAISDWRSGYERMGGRVRVDEVLDSWYHRAVGGRPARRKSLRTTEPRWFAPWSHWQSTQAEDIVVDVPDPRVEDDPMLVGVRAFEKQTAPLMRPFFTDLVENGQRPKQLFITCSDSRVVPNLITSSGPGDQFSVRNVGNLVPRNGSGGDVSVGAAVEYAVDVLGVQEIVVCGHSDCGAMKAVLDSTARADSALGDWLKHADPSVLRFAGSPGDEQLAVNERLCLANVAQQLDNLCSYPSVQEAVAEGRVKLVGMYFDIAAARVYLVDQERSTLNELTPH</sequence>
<dbReference type="Pfam" id="PF00916">
    <property type="entry name" value="Sulfate_transp"/>
    <property type="match status" value="1"/>
</dbReference>
<dbReference type="eggNOG" id="COG0288">
    <property type="taxonomic scope" value="Bacteria"/>
</dbReference>
<feature type="transmembrane region" description="Helical" evidence="13">
    <location>
        <begin position="118"/>
        <end position="140"/>
    </location>
</feature>
<evidence type="ECO:0000259" key="14">
    <source>
        <dbReference type="Pfam" id="PF00916"/>
    </source>
</evidence>
<protein>
    <recommendedName>
        <fullName evidence="3">carbonic anhydrase</fullName>
        <ecNumber evidence="3">4.2.1.1</ecNumber>
    </recommendedName>
</protein>
<proteinExistence type="inferred from homology"/>
<feature type="transmembrane region" description="Helical" evidence="13">
    <location>
        <begin position="312"/>
        <end position="330"/>
    </location>
</feature>
<feature type="binding site" evidence="11">
    <location>
        <position position="663"/>
    </location>
    <ligand>
        <name>Zn(2+)</name>
        <dbReference type="ChEBI" id="CHEBI:29105"/>
    </ligand>
</feature>
<keyword evidence="4 13" id="KW-0812">Transmembrane</keyword>
<keyword evidence="16" id="KW-1185">Reference proteome</keyword>
<evidence type="ECO:0000313" key="16">
    <source>
        <dbReference type="Proteomes" id="UP000019225"/>
    </source>
</evidence>
<evidence type="ECO:0000256" key="11">
    <source>
        <dbReference type="PIRSR" id="PIRSR601765-1"/>
    </source>
</evidence>
<dbReference type="GO" id="GO:0008270">
    <property type="term" value="F:zinc ion binding"/>
    <property type="evidence" value="ECO:0007669"/>
    <property type="project" value="InterPro"/>
</dbReference>
<feature type="binding site" evidence="11">
    <location>
        <position position="666"/>
    </location>
    <ligand>
        <name>Zn(2+)</name>
        <dbReference type="ChEBI" id="CHEBI:29105"/>
    </ligand>
</feature>
<dbReference type="PATRIC" id="fig|1449976.3.peg.7030"/>
<feature type="binding site" evidence="11">
    <location>
        <position position="605"/>
    </location>
    <ligand>
        <name>Zn(2+)</name>
        <dbReference type="ChEBI" id="CHEBI:29105"/>
    </ligand>
</feature>
<evidence type="ECO:0000256" key="6">
    <source>
        <dbReference type="ARBA" id="ARBA00022989"/>
    </source>
</evidence>
<evidence type="ECO:0000256" key="10">
    <source>
        <dbReference type="ARBA" id="ARBA00048348"/>
    </source>
</evidence>
<feature type="transmembrane region" description="Helical" evidence="13">
    <location>
        <begin position="267"/>
        <end position="292"/>
    </location>
</feature>
<feature type="transmembrane region" description="Helical" evidence="13">
    <location>
        <begin position="193"/>
        <end position="214"/>
    </location>
</feature>
<dbReference type="EC" id="4.2.1.1" evidence="3"/>
<keyword evidence="11" id="KW-0479">Metal-binding</keyword>
<dbReference type="PROSITE" id="PS00705">
    <property type="entry name" value="PROK_CO2_ANHYDRASE_2"/>
    <property type="match status" value="1"/>
</dbReference>
<evidence type="ECO:0000313" key="15">
    <source>
        <dbReference type="EMBL" id="AHI00358.1"/>
    </source>
</evidence>
<evidence type="ECO:0000256" key="2">
    <source>
        <dbReference type="ARBA" id="ARBA00006217"/>
    </source>
</evidence>
<evidence type="ECO:0000256" key="3">
    <source>
        <dbReference type="ARBA" id="ARBA00012925"/>
    </source>
</evidence>
<comment type="catalytic activity">
    <reaction evidence="10">
        <text>hydrogencarbonate + H(+) = CO2 + H2O</text>
        <dbReference type="Rhea" id="RHEA:10748"/>
        <dbReference type="ChEBI" id="CHEBI:15377"/>
        <dbReference type="ChEBI" id="CHEBI:15378"/>
        <dbReference type="ChEBI" id="CHEBI:16526"/>
        <dbReference type="ChEBI" id="CHEBI:17544"/>
        <dbReference type="EC" id="4.2.1.1"/>
    </reaction>
</comment>
<feature type="transmembrane region" description="Helical" evidence="13">
    <location>
        <begin position="51"/>
        <end position="69"/>
    </location>
</feature>
<evidence type="ECO:0000256" key="7">
    <source>
        <dbReference type="ARBA" id="ARBA00023136"/>
    </source>
</evidence>
<dbReference type="AlphaFoldDB" id="W5WHL2"/>
<feature type="transmembrane region" description="Helical" evidence="13">
    <location>
        <begin position="226"/>
        <end position="247"/>
    </location>
</feature>
<evidence type="ECO:0000256" key="4">
    <source>
        <dbReference type="ARBA" id="ARBA00022692"/>
    </source>
</evidence>
<evidence type="ECO:0000256" key="13">
    <source>
        <dbReference type="SAM" id="Phobius"/>
    </source>
</evidence>
<evidence type="ECO:0000256" key="8">
    <source>
        <dbReference type="ARBA" id="ARBA00023239"/>
    </source>
</evidence>
<dbReference type="SMART" id="SM00947">
    <property type="entry name" value="Pro_CA"/>
    <property type="match status" value="1"/>
</dbReference>
<organism evidence="15 16">
    <name type="scientific">Kutzneria albida DSM 43870</name>
    <dbReference type="NCBI Taxonomy" id="1449976"/>
    <lineage>
        <taxon>Bacteria</taxon>
        <taxon>Bacillati</taxon>
        <taxon>Actinomycetota</taxon>
        <taxon>Actinomycetes</taxon>
        <taxon>Pseudonocardiales</taxon>
        <taxon>Pseudonocardiaceae</taxon>
        <taxon>Kutzneria</taxon>
    </lineage>
</organism>
<feature type="transmembrane region" description="Helical" evidence="13">
    <location>
        <begin position="76"/>
        <end position="98"/>
    </location>
</feature>
<dbReference type="Pfam" id="PF00484">
    <property type="entry name" value="Pro_CA"/>
    <property type="match status" value="1"/>
</dbReference>
<dbReference type="GO" id="GO:0004089">
    <property type="term" value="F:carbonate dehydratase activity"/>
    <property type="evidence" value="ECO:0007669"/>
    <property type="project" value="UniProtKB-EC"/>
</dbReference>
<evidence type="ECO:0000256" key="1">
    <source>
        <dbReference type="ARBA" id="ARBA00004141"/>
    </source>
</evidence>
<comment type="similarity">
    <text evidence="2">Belongs to the beta-class carbonic anhydrase family.</text>
</comment>
<dbReference type="HOGENOM" id="CLU_003182_11_0_11"/>
<evidence type="ECO:0000256" key="9">
    <source>
        <dbReference type="ARBA" id="ARBA00024993"/>
    </source>
</evidence>
<dbReference type="InterPro" id="IPR036874">
    <property type="entry name" value="Carbonic_anhydrase_sf"/>
</dbReference>
<evidence type="ECO:0000256" key="5">
    <source>
        <dbReference type="ARBA" id="ARBA00022833"/>
    </source>
</evidence>
<dbReference type="KEGG" id="kal:KALB_7000"/>
<keyword evidence="6 13" id="KW-1133">Transmembrane helix</keyword>
<dbReference type="EMBL" id="CP007155">
    <property type="protein sequence ID" value="AHI00358.1"/>
    <property type="molecule type" value="Genomic_DNA"/>
</dbReference>
<dbReference type="GO" id="GO:0015976">
    <property type="term" value="P:carbon utilization"/>
    <property type="evidence" value="ECO:0007669"/>
    <property type="project" value="InterPro"/>
</dbReference>
<accession>W5WHL2</accession>
<dbReference type="eggNOG" id="COG0659">
    <property type="taxonomic scope" value="Bacteria"/>
</dbReference>
<dbReference type="GO" id="GO:0055085">
    <property type="term" value="P:transmembrane transport"/>
    <property type="evidence" value="ECO:0007669"/>
    <property type="project" value="InterPro"/>
</dbReference>
<name>W5WHL2_9PSEU</name>
<dbReference type="InterPro" id="IPR011547">
    <property type="entry name" value="SLC26A/SulP_dom"/>
</dbReference>
<dbReference type="PROSITE" id="PS00704">
    <property type="entry name" value="PROK_CO2_ANHYDRASE_1"/>
    <property type="match status" value="1"/>
</dbReference>
<comment type="cofactor">
    <cofactor evidence="11">
        <name>Zn(2+)</name>
        <dbReference type="ChEBI" id="CHEBI:29105"/>
    </cofactor>
    <text evidence="11">Binds 1 zinc ion per subunit.</text>
</comment>
<feature type="transmembrane region" description="Helical" evidence="13">
    <location>
        <begin position="399"/>
        <end position="426"/>
    </location>
</feature>
<dbReference type="PANTHER" id="PTHR11814">
    <property type="entry name" value="SULFATE TRANSPORTER"/>
    <property type="match status" value="1"/>
</dbReference>
<keyword evidence="7 13" id="KW-0472">Membrane</keyword>
<dbReference type="InterPro" id="IPR015892">
    <property type="entry name" value="Carbonic_anhydrase_CS"/>
</dbReference>
<feature type="region of interest" description="Disordered" evidence="12">
    <location>
        <begin position="1"/>
        <end position="41"/>
    </location>
</feature>
<reference evidence="15 16" key="1">
    <citation type="journal article" date="2014" name="BMC Genomics">
        <title>Complete genome sequence of producer of the glycopeptide antibiotic Aculeximycin Kutzneria albida DSM 43870T, a representative of minor genus of Pseudonocardiaceae.</title>
        <authorList>
            <person name="Rebets Y."/>
            <person name="Tokovenko B."/>
            <person name="Lushchyk I."/>
            <person name="Ruckert C."/>
            <person name="Zaburannyi N."/>
            <person name="Bechthold A."/>
            <person name="Kalinowski J."/>
            <person name="Luzhetskyy A."/>
        </authorList>
    </citation>
    <scope>NUCLEOTIDE SEQUENCE [LARGE SCALE GENOMIC DNA]</scope>
    <source>
        <strain evidence="15">DSM 43870</strain>
    </source>
</reference>
<dbReference type="SUPFAM" id="SSF53056">
    <property type="entry name" value="beta-carbonic anhydrase, cab"/>
    <property type="match status" value="1"/>
</dbReference>
<keyword evidence="5 11" id="KW-0862">Zinc</keyword>
<dbReference type="Gene3D" id="3.40.1050.10">
    <property type="entry name" value="Carbonic anhydrase"/>
    <property type="match status" value="1"/>
</dbReference>
<feature type="binding site" evidence="11">
    <location>
        <position position="603"/>
    </location>
    <ligand>
        <name>Zn(2+)</name>
        <dbReference type="ChEBI" id="CHEBI:29105"/>
    </ligand>
</feature>
<feature type="transmembrane region" description="Helical" evidence="13">
    <location>
        <begin position="152"/>
        <end position="173"/>
    </location>
</feature>
<feature type="transmembrane region" description="Helical" evidence="13">
    <location>
        <begin position="350"/>
        <end position="379"/>
    </location>
</feature>
<comment type="function">
    <text evidence="9">Catalyzes the reversible hydration of carbon dioxide to form bicarbonate.</text>
</comment>
<dbReference type="InterPro" id="IPR001765">
    <property type="entry name" value="Carbonic_anhydrase"/>
</dbReference>
<feature type="domain" description="SLC26A/SulP transporter" evidence="14">
    <location>
        <begin position="47"/>
        <end position="400"/>
    </location>
</feature>
<evidence type="ECO:0000256" key="12">
    <source>
        <dbReference type="SAM" id="MobiDB-lite"/>
    </source>
</evidence>
<dbReference type="GO" id="GO:0016020">
    <property type="term" value="C:membrane"/>
    <property type="evidence" value="ECO:0007669"/>
    <property type="project" value="UniProtKB-SubCell"/>
</dbReference>
<dbReference type="OrthoDB" id="9771198at2"/>